<name>A0A449AZE3_9BACT</name>
<dbReference type="Proteomes" id="UP000289862">
    <property type="component" value="Chromosome"/>
</dbReference>
<feature type="transmembrane region" description="Helical" evidence="1">
    <location>
        <begin position="37"/>
        <end position="61"/>
    </location>
</feature>
<keyword evidence="1" id="KW-1133">Transmembrane helix</keyword>
<feature type="transmembrane region" description="Helical" evidence="1">
    <location>
        <begin position="12"/>
        <end position="31"/>
    </location>
</feature>
<evidence type="ECO:0000313" key="3">
    <source>
        <dbReference type="Proteomes" id="UP000289862"/>
    </source>
</evidence>
<dbReference type="EMBL" id="LR215031">
    <property type="protein sequence ID" value="VEU72845.1"/>
    <property type="molecule type" value="Genomic_DNA"/>
</dbReference>
<evidence type="ECO:0000313" key="2">
    <source>
        <dbReference type="EMBL" id="VEU72845.1"/>
    </source>
</evidence>
<proteinExistence type="predicted"/>
<keyword evidence="3" id="KW-1185">Reference proteome</keyword>
<dbReference type="AlphaFoldDB" id="A0A449AZE3"/>
<evidence type="ECO:0000256" key="1">
    <source>
        <dbReference type="SAM" id="Phobius"/>
    </source>
</evidence>
<reference evidence="2 3" key="1">
    <citation type="submission" date="2019-01" db="EMBL/GenBank/DDBJ databases">
        <authorList>
            <consortium name="Pathogen Informatics"/>
        </authorList>
    </citation>
    <scope>NUCLEOTIDE SEQUENCE [LARGE SCALE GENOMIC DNA]</scope>
    <source>
        <strain evidence="2 3">NCTC10186</strain>
    </source>
</reference>
<keyword evidence="1" id="KW-0472">Membrane</keyword>
<organism evidence="2 3">
    <name type="scientific">Mycoplasmopsis gallopavonis</name>
    <dbReference type="NCBI Taxonomy" id="76629"/>
    <lineage>
        <taxon>Bacteria</taxon>
        <taxon>Bacillati</taxon>
        <taxon>Mycoplasmatota</taxon>
        <taxon>Mycoplasmoidales</taxon>
        <taxon>Metamycoplasmataceae</taxon>
        <taxon>Mycoplasmopsis</taxon>
    </lineage>
</organism>
<sequence length="158" mass="19059">MFLKKYQKNYERCFWFFLTSFSLIFLIVFKWHNGLFFGYAIGGLISYLFYKLNWITSGWILTTTNKVFRYIFYFFKSFFIFLVLGIVFYLSIFVINSAYLVKHPNSVINDFYKFNRPINFITLMTGLSLNFITIIVVNLFDFLQRKSKHKKGEYGRNT</sequence>
<gene>
    <name evidence="2" type="ORF">NCTC10186_00318</name>
</gene>
<protein>
    <submittedName>
        <fullName evidence="2">Uncharacterized protein</fullName>
    </submittedName>
</protein>
<keyword evidence="1" id="KW-0812">Transmembrane</keyword>
<accession>A0A449AZE3</accession>
<dbReference type="KEGG" id="mgal:NCTC10186_00318"/>
<feature type="transmembrane region" description="Helical" evidence="1">
    <location>
        <begin position="73"/>
        <end position="100"/>
    </location>
</feature>
<feature type="transmembrane region" description="Helical" evidence="1">
    <location>
        <begin position="120"/>
        <end position="140"/>
    </location>
</feature>